<evidence type="ECO:0000256" key="4">
    <source>
        <dbReference type="ARBA" id="ARBA00022833"/>
    </source>
</evidence>
<reference evidence="7 8" key="1">
    <citation type="journal article" date="2019" name="Commun. Biol.">
        <title>The bagworm genome reveals a unique fibroin gene that provides high tensile strength.</title>
        <authorList>
            <person name="Kono N."/>
            <person name="Nakamura H."/>
            <person name="Ohtoshi R."/>
            <person name="Tomita M."/>
            <person name="Numata K."/>
            <person name="Arakawa K."/>
        </authorList>
    </citation>
    <scope>NUCLEOTIDE SEQUENCE [LARGE SCALE GENOMIC DNA]</scope>
</reference>
<dbReference type="OrthoDB" id="8685330at2759"/>
<dbReference type="AlphaFoldDB" id="A0A4C1VY56"/>
<feature type="domain" description="C2H2-type" evidence="6">
    <location>
        <begin position="272"/>
        <end position="300"/>
    </location>
</feature>
<dbReference type="STRING" id="151549.A0A4C1VY56"/>
<keyword evidence="1" id="KW-0479">Metal-binding</keyword>
<evidence type="ECO:0000313" key="8">
    <source>
        <dbReference type="Proteomes" id="UP000299102"/>
    </source>
</evidence>
<feature type="domain" description="C2H2-type" evidence="6">
    <location>
        <begin position="244"/>
        <end position="271"/>
    </location>
</feature>
<dbReference type="GO" id="GO:0000981">
    <property type="term" value="F:DNA-binding transcription factor activity, RNA polymerase II-specific"/>
    <property type="evidence" value="ECO:0007669"/>
    <property type="project" value="TreeGrafter"/>
</dbReference>
<evidence type="ECO:0000259" key="6">
    <source>
        <dbReference type="PROSITE" id="PS50157"/>
    </source>
</evidence>
<dbReference type="Pfam" id="PF13894">
    <property type="entry name" value="zf-C2H2_4"/>
    <property type="match status" value="1"/>
</dbReference>
<evidence type="ECO:0000313" key="7">
    <source>
        <dbReference type="EMBL" id="GBP42767.1"/>
    </source>
</evidence>
<dbReference type="GO" id="GO:0000977">
    <property type="term" value="F:RNA polymerase II transcription regulatory region sequence-specific DNA binding"/>
    <property type="evidence" value="ECO:0007669"/>
    <property type="project" value="TreeGrafter"/>
</dbReference>
<gene>
    <name evidence="7" type="primary">ZFP2</name>
    <name evidence="7" type="ORF">EVAR_23405_1</name>
</gene>
<dbReference type="PANTHER" id="PTHR24379">
    <property type="entry name" value="KRAB AND ZINC FINGER DOMAIN-CONTAINING"/>
    <property type="match status" value="1"/>
</dbReference>
<accession>A0A4C1VY56</accession>
<feature type="domain" description="C2H2-type" evidence="6">
    <location>
        <begin position="187"/>
        <end position="215"/>
    </location>
</feature>
<evidence type="ECO:0000256" key="2">
    <source>
        <dbReference type="ARBA" id="ARBA00022737"/>
    </source>
</evidence>
<dbReference type="GO" id="GO:0008270">
    <property type="term" value="F:zinc ion binding"/>
    <property type="evidence" value="ECO:0007669"/>
    <property type="project" value="UniProtKB-KW"/>
</dbReference>
<dbReference type="InterPro" id="IPR036236">
    <property type="entry name" value="Znf_C2H2_sf"/>
</dbReference>
<organism evidence="7 8">
    <name type="scientific">Eumeta variegata</name>
    <name type="common">Bagworm moth</name>
    <name type="synonym">Eumeta japonica</name>
    <dbReference type="NCBI Taxonomy" id="151549"/>
    <lineage>
        <taxon>Eukaryota</taxon>
        <taxon>Metazoa</taxon>
        <taxon>Ecdysozoa</taxon>
        <taxon>Arthropoda</taxon>
        <taxon>Hexapoda</taxon>
        <taxon>Insecta</taxon>
        <taxon>Pterygota</taxon>
        <taxon>Neoptera</taxon>
        <taxon>Endopterygota</taxon>
        <taxon>Lepidoptera</taxon>
        <taxon>Glossata</taxon>
        <taxon>Ditrysia</taxon>
        <taxon>Tineoidea</taxon>
        <taxon>Psychidae</taxon>
        <taxon>Oiketicinae</taxon>
        <taxon>Eumeta</taxon>
    </lineage>
</organism>
<dbReference type="SUPFAM" id="SSF57667">
    <property type="entry name" value="beta-beta-alpha zinc fingers"/>
    <property type="match status" value="3"/>
</dbReference>
<dbReference type="PROSITE" id="PS00028">
    <property type="entry name" value="ZINC_FINGER_C2H2_1"/>
    <property type="match status" value="6"/>
</dbReference>
<dbReference type="EMBL" id="BGZK01000423">
    <property type="protein sequence ID" value="GBP42767.1"/>
    <property type="molecule type" value="Genomic_DNA"/>
</dbReference>
<feature type="domain" description="C2H2-type" evidence="6">
    <location>
        <begin position="134"/>
        <end position="156"/>
    </location>
</feature>
<dbReference type="PROSITE" id="PS50157">
    <property type="entry name" value="ZINC_FINGER_C2H2_2"/>
    <property type="match status" value="7"/>
</dbReference>
<protein>
    <submittedName>
        <fullName evidence="7">Zinc finger protein 2 homolog</fullName>
    </submittedName>
</protein>
<feature type="domain" description="C2H2-type" evidence="6">
    <location>
        <begin position="71"/>
        <end position="99"/>
    </location>
</feature>
<dbReference type="Gene3D" id="3.30.160.60">
    <property type="entry name" value="Classic Zinc Finger"/>
    <property type="match status" value="5"/>
</dbReference>
<feature type="domain" description="C2H2-type" evidence="6">
    <location>
        <begin position="99"/>
        <end position="122"/>
    </location>
</feature>
<evidence type="ECO:0000256" key="5">
    <source>
        <dbReference type="PROSITE-ProRule" id="PRU00042"/>
    </source>
</evidence>
<keyword evidence="2" id="KW-0677">Repeat</keyword>
<dbReference type="PANTHER" id="PTHR24379:SF127">
    <property type="entry name" value="BLOODY FINGERS-RELATED"/>
    <property type="match status" value="1"/>
</dbReference>
<keyword evidence="3 5" id="KW-0863">Zinc-finger</keyword>
<keyword evidence="4" id="KW-0862">Zinc</keyword>
<proteinExistence type="predicted"/>
<comment type="caution">
    <text evidence="7">The sequence shown here is derived from an EMBL/GenBank/DDBJ whole genome shotgun (WGS) entry which is preliminary data.</text>
</comment>
<feature type="domain" description="C2H2-type" evidence="6">
    <location>
        <begin position="216"/>
        <end position="243"/>
    </location>
</feature>
<name>A0A4C1VY56_EUMVA</name>
<dbReference type="FunFam" id="3.30.160.60:FF:000446">
    <property type="entry name" value="Zinc finger protein"/>
    <property type="match status" value="1"/>
</dbReference>
<dbReference type="InterPro" id="IPR013087">
    <property type="entry name" value="Znf_C2H2_type"/>
</dbReference>
<dbReference type="GO" id="GO:0005634">
    <property type="term" value="C:nucleus"/>
    <property type="evidence" value="ECO:0007669"/>
    <property type="project" value="TreeGrafter"/>
</dbReference>
<dbReference type="SMART" id="SM00355">
    <property type="entry name" value="ZnF_C2H2"/>
    <property type="match status" value="8"/>
</dbReference>
<dbReference type="Proteomes" id="UP000299102">
    <property type="component" value="Unassembled WGS sequence"/>
</dbReference>
<sequence>MKTIKLPGKNSLGGATGEIISEKICHTSVNTFSYFSDGTTSTKRTAPSDDAIHPDRHFTVRTSPQSQAKYYTCTKCDMSFRSERTCVTHVTEMHLDRRYPCPVCEQTFKNKTQSINHLAEIHGDADVGRDGRGFQCRICGKPLNSGDRLYAHMKHHILMTCRLCGLVPNTVKEMAEHQQEKHGVEIPTCGVCGYKNRSRHRVLRHQRKVHMKEKNLECDVCCMRFFDKSSLNKHMVCHKSARAHECEYCHKKFQRASTMNTHRKIHTGEKNKVCEVCGERFVQKASLNYHMMKRHPEAKY</sequence>
<dbReference type="Pfam" id="PF00096">
    <property type="entry name" value="zf-C2H2"/>
    <property type="match status" value="2"/>
</dbReference>
<evidence type="ECO:0000256" key="3">
    <source>
        <dbReference type="ARBA" id="ARBA00022771"/>
    </source>
</evidence>
<keyword evidence="8" id="KW-1185">Reference proteome</keyword>
<evidence type="ECO:0000256" key="1">
    <source>
        <dbReference type="ARBA" id="ARBA00022723"/>
    </source>
</evidence>